<comment type="similarity">
    <text evidence="6">Belongs to the pseudouridine-5'-phosphate glycosidase family.</text>
</comment>
<dbReference type="Proteomes" id="UP000197025">
    <property type="component" value="Unassembled WGS sequence"/>
</dbReference>
<feature type="binding site" evidence="6">
    <location>
        <position position="105"/>
    </location>
    <ligand>
        <name>substrate</name>
    </ligand>
</feature>
<dbReference type="Gene3D" id="3.40.1790.10">
    <property type="entry name" value="Indigoidine synthase domain"/>
    <property type="match status" value="1"/>
</dbReference>
<reference evidence="8" key="1">
    <citation type="submission" date="2017-06" db="EMBL/GenBank/DDBJ databases">
        <authorList>
            <person name="Varghese N."/>
            <person name="Submissions S."/>
        </authorList>
    </citation>
    <scope>NUCLEOTIDE SEQUENCE [LARGE SCALE GENOMIC DNA]</scope>
    <source>
        <strain evidence="8">JAD2</strain>
    </source>
</reference>
<dbReference type="RefSeq" id="WP_234977015.1">
    <property type="nucleotide sequence ID" value="NZ_FYEK01000022.1"/>
</dbReference>
<dbReference type="EC" id="4.2.1.70" evidence="6"/>
<feature type="active site" description="Proton donor" evidence="6">
    <location>
        <position position="44"/>
    </location>
</feature>
<comment type="function">
    <text evidence="6">Catalyzes the reversible cleavage of pseudouridine 5'-phosphate (PsiMP) to ribose 5-phosphate and uracil. Functions biologically in the cleavage direction, as part of a pseudouridine degradation pathway.</text>
</comment>
<dbReference type="AlphaFoldDB" id="A0A212QTH2"/>
<dbReference type="GO" id="GO:0005737">
    <property type="term" value="C:cytoplasm"/>
    <property type="evidence" value="ECO:0007669"/>
    <property type="project" value="TreeGrafter"/>
</dbReference>
<keyword evidence="2 6" id="KW-0378">Hydrolase</keyword>
<feature type="binding site" evidence="6">
    <location>
        <position position="155"/>
    </location>
    <ligand>
        <name>Mn(2+)</name>
        <dbReference type="ChEBI" id="CHEBI:29035"/>
    </ligand>
</feature>
<organism evidence="7 8">
    <name type="scientific">Thermoflexus hugenholtzii JAD2</name>
    <dbReference type="NCBI Taxonomy" id="877466"/>
    <lineage>
        <taxon>Bacteria</taxon>
        <taxon>Bacillati</taxon>
        <taxon>Chloroflexota</taxon>
        <taxon>Thermoflexia</taxon>
        <taxon>Thermoflexales</taxon>
        <taxon>Thermoflexaceae</taxon>
        <taxon>Thermoflexus</taxon>
    </lineage>
</organism>
<keyword evidence="3 6" id="KW-0464">Manganese</keyword>
<dbReference type="EMBL" id="FYEK01000022">
    <property type="protein sequence ID" value="SNB62846.1"/>
    <property type="molecule type" value="Genomic_DNA"/>
</dbReference>
<dbReference type="PANTHER" id="PTHR42909:SF1">
    <property type="entry name" value="CARBOHYDRATE KINASE PFKB DOMAIN-CONTAINING PROTEIN"/>
    <property type="match status" value="1"/>
</dbReference>
<dbReference type="SUPFAM" id="SSF110581">
    <property type="entry name" value="Indigoidine synthase A-like"/>
    <property type="match status" value="1"/>
</dbReference>
<dbReference type="GO" id="GO:0004730">
    <property type="term" value="F:pseudouridylate synthase activity"/>
    <property type="evidence" value="ECO:0007669"/>
    <property type="project" value="UniProtKB-UniRule"/>
</dbReference>
<name>A0A212QTH2_9CHLR</name>
<evidence type="ECO:0000256" key="2">
    <source>
        <dbReference type="ARBA" id="ARBA00022801"/>
    </source>
</evidence>
<feature type="binding site" evidence="6">
    <location>
        <begin position="157"/>
        <end position="159"/>
    </location>
    <ligand>
        <name>substrate</name>
    </ligand>
</feature>
<accession>A0A212QTH2</accession>
<evidence type="ECO:0000256" key="3">
    <source>
        <dbReference type="ARBA" id="ARBA00023211"/>
    </source>
</evidence>
<dbReference type="Pfam" id="PF04227">
    <property type="entry name" value="Indigoidine_A"/>
    <property type="match status" value="1"/>
</dbReference>
<dbReference type="HAMAP" id="MF_01876">
    <property type="entry name" value="PsiMP_glycosidase"/>
    <property type="match status" value="1"/>
</dbReference>
<evidence type="ECO:0000313" key="8">
    <source>
        <dbReference type="Proteomes" id="UP000197025"/>
    </source>
</evidence>
<comment type="subunit">
    <text evidence="6">Homotrimer.</text>
</comment>
<dbReference type="GO" id="GO:0016798">
    <property type="term" value="F:hydrolase activity, acting on glycosyl bonds"/>
    <property type="evidence" value="ECO:0007669"/>
    <property type="project" value="UniProtKB-KW"/>
</dbReference>
<evidence type="ECO:0000256" key="1">
    <source>
        <dbReference type="ARBA" id="ARBA00022723"/>
    </source>
</evidence>
<feature type="binding site" evidence="6">
    <location>
        <position position="125"/>
    </location>
    <ligand>
        <name>substrate</name>
    </ligand>
</feature>
<evidence type="ECO:0000256" key="5">
    <source>
        <dbReference type="ARBA" id="ARBA00023295"/>
    </source>
</evidence>
<keyword evidence="5 6" id="KW-0326">Glycosidase</keyword>
<dbReference type="GO" id="GO:0046872">
    <property type="term" value="F:metal ion binding"/>
    <property type="evidence" value="ECO:0007669"/>
    <property type="project" value="UniProtKB-KW"/>
</dbReference>
<comment type="catalytic activity">
    <reaction evidence="6">
        <text>D-ribose 5-phosphate + uracil = psi-UMP + H2O</text>
        <dbReference type="Rhea" id="RHEA:18337"/>
        <dbReference type="ChEBI" id="CHEBI:15377"/>
        <dbReference type="ChEBI" id="CHEBI:17568"/>
        <dbReference type="ChEBI" id="CHEBI:58380"/>
        <dbReference type="ChEBI" id="CHEBI:78346"/>
        <dbReference type="EC" id="4.2.1.70"/>
    </reaction>
</comment>
<comment type="cofactor">
    <cofactor evidence="6">
        <name>Mn(2+)</name>
        <dbReference type="ChEBI" id="CHEBI:29035"/>
    </cofactor>
    <text evidence="6">Binds 1 Mn(2+) ion per subunit.</text>
</comment>
<sequence length="318" mass="33727">MSTPGSAVDFEFGAMGFSTKNAYFRFGPHVKEARARRQPIVALETVVVAFGLPRPANLQVAHEMEETIRAEGVVPATIGLLDGQIVVGLTPAELERFAGDEGVRKVSRRDLPIALARRQIGATTVATTVWAAARAGIRVVATGGIGGVHRGAPFDVSNDLPTLATEPVLVVCAGPKAILDLRATREWLETHGIPILGWGMETMPAFYSASSGLPVDARVDSAEEAAAIARVHWTLGGKGILVTVPPPADFALPRERLETILEEAMAEAERAGVQGWALTPFLLARVAERTGGESVALNRALLIENARIAARIARALEA</sequence>
<evidence type="ECO:0000313" key="7">
    <source>
        <dbReference type="EMBL" id="SNB62846.1"/>
    </source>
</evidence>
<keyword evidence="1 6" id="KW-0479">Metal-binding</keyword>
<dbReference type="GO" id="GO:0046113">
    <property type="term" value="P:nucleobase catabolic process"/>
    <property type="evidence" value="ECO:0007669"/>
    <property type="project" value="UniProtKB-UniRule"/>
</dbReference>
<dbReference type="InParanoid" id="A0A212QTH2"/>
<dbReference type="InterPro" id="IPR022830">
    <property type="entry name" value="Indigdn_synthA-like"/>
</dbReference>
<dbReference type="InterPro" id="IPR007342">
    <property type="entry name" value="PsuG"/>
</dbReference>
<protein>
    <recommendedName>
        <fullName evidence="6">Pseudouridine-5'-phosphate glycosidase</fullName>
        <shortName evidence="6">PsiMP glycosidase</shortName>
        <ecNumber evidence="6">4.2.1.70</ecNumber>
    </recommendedName>
</protein>
<dbReference type="PANTHER" id="PTHR42909">
    <property type="entry name" value="ZGC:136858"/>
    <property type="match status" value="1"/>
</dbReference>
<gene>
    <name evidence="6" type="primary">psuG</name>
    <name evidence="7" type="ORF">SAMN02746019_00005990</name>
</gene>
<keyword evidence="4 6" id="KW-0456">Lyase</keyword>
<evidence type="ECO:0000256" key="6">
    <source>
        <dbReference type="HAMAP-Rule" id="MF_01876"/>
    </source>
</evidence>
<proteinExistence type="inferred from homology"/>
<evidence type="ECO:0000256" key="4">
    <source>
        <dbReference type="ARBA" id="ARBA00023239"/>
    </source>
</evidence>
<keyword evidence="8" id="KW-1185">Reference proteome</keyword>
<feature type="active site" description="Nucleophile" evidence="6">
    <location>
        <position position="176"/>
    </location>
</feature>